<evidence type="ECO:0000259" key="9">
    <source>
        <dbReference type="PROSITE" id="PS50928"/>
    </source>
</evidence>
<keyword evidence="11" id="KW-1185">Reference proteome</keyword>
<feature type="transmembrane region" description="Helical" evidence="8">
    <location>
        <begin position="134"/>
        <end position="154"/>
    </location>
</feature>
<dbReference type="InterPro" id="IPR035906">
    <property type="entry name" value="MetI-like_sf"/>
</dbReference>
<sequence>MRGEEVREKLFMLLALLATLFGIVILAFLLAFTFYEALPWLDWQFLTSPPSRFPERAGIYPSLVGSVMAIALVGVFSVPLGVGAAIYLEEYARRSRIAKLIEINISNLAAVPSIVYGLLGLGLFVSTLHLRPGIVLVGALTLTLLILPIIIVAAQEALRSVPDSLREASIGLGATRWQTVRNVVLPSAMPGILTGVILALSRAIGETAPLIMIGAATSIFTPPKSIFSTYSPLPMQIFMWTDMPKEEFLHGLAPAGIIVLLAVMLSMNAFAVYLRNRYARKLRR</sequence>
<dbReference type="PANTHER" id="PTHR43470:SF5">
    <property type="entry name" value="PHOSPHATE TRANSPORT SYSTEM PERMEASE PROTEIN PSTA"/>
    <property type="match status" value="1"/>
</dbReference>
<evidence type="ECO:0000256" key="8">
    <source>
        <dbReference type="RuleBase" id="RU363043"/>
    </source>
</evidence>
<organism evidence="10 11">
    <name type="scientific">Geoglobus ahangari</name>
    <dbReference type="NCBI Taxonomy" id="113653"/>
    <lineage>
        <taxon>Archaea</taxon>
        <taxon>Methanobacteriati</taxon>
        <taxon>Methanobacteriota</taxon>
        <taxon>Archaeoglobi</taxon>
        <taxon>Archaeoglobales</taxon>
        <taxon>Archaeoglobaceae</taxon>
        <taxon>Geoglobus</taxon>
    </lineage>
</organism>
<dbReference type="InterPro" id="IPR005672">
    <property type="entry name" value="Phosphate_PstA"/>
</dbReference>
<dbReference type="KEGG" id="gah:GAH_01850"/>
<dbReference type="CDD" id="cd06261">
    <property type="entry name" value="TM_PBP2"/>
    <property type="match status" value="1"/>
</dbReference>
<evidence type="ECO:0000256" key="1">
    <source>
        <dbReference type="ARBA" id="ARBA00004651"/>
    </source>
</evidence>
<reference evidence="10 11" key="1">
    <citation type="submission" date="2015-04" db="EMBL/GenBank/DDBJ databases">
        <title>The complete genome sequence of the hyperthermophilic, obligate iron-reducing archaeon Geoglobus ahangari strain 234T.</title>
        <authorList>
            <person name="Manzella M.P."/>
            <person name="Holmes D.E."/>
            <person name="Rocheleau J.M."/>
            <person name="Chung A."/>
            <person name="Reguera G."/>
            <person name="Kashefi K."/>
        </authorList>
    </citation>
    <scope>NUCLEOTIDE SEQUENCE [LARGE SCALE GENOMIC DNA]</scope>
    <source>
        <strain evidence="10 11">234</strain>
    </source>
</reference>
<dbReference type="NCBIfam" id="TIGR00974">
    <property type="entry name" value="3a0107s02c"/>
    <property type="match status" value="1"/>
</dbReference>
<keyword evidence="3" id="KW-0813">Transport</keyword>
<dbReference type="Proteomes" id="UP000034723">
    <property type="component" value="Chromosome"/>
</dbReference>
<dbReference type="Gene3D" id="1.10.3720.10">
    <property type="entry name" value="MetI-like"/>
    <property type="match status" value="1"/>
</dbReference>
<feature type="transmembrane region" description="Helical" evidence="8">
    <location>
        <begin position="248"/>
        <end position="274"/>
    </location>
</feature>
<keyword evidence="4 8" id="KW-1003">Cell membrane</keyword>
<comment type="similarity">
    <text evidence="2 8">Belongs to the binding-protein-dependent transport system permease family. CysTW subfamily.</text>
</comment>
<evidence type="ECO:0000256" key="6">
    <source>
        <dbReference type="ARBA" id="ARBA00022989"/>
    </source>
</evidence>
<dbReference type="GO" id="GO:0005886">
    <property type="term" value="C:plasma membrane"/>
    <property type="evidence" value="ECO:0007669"/>
    <property type="project" value="UniProtKB-SubCell"/>
</dbReference>
<accession>A0A0F7ID73</accession>
<dbReference type="GeneID" id="24804417"/>
<dbReference type="GO" id="GO:0005315">
    <property type="term" value="F:phosphate transmembrane transporter activity"/>
    <property type="evidence" value="ECO:0007669"/>
    <property type="project" value="InterPro"/>
</dbReference>
<dbReference type="PROSITE" id="PS50928">
    <property type="entry name" value="ABC_TM1"/>
    <property type="match status" value="1"/>
</dbReference>
<feature type="transmembrane region" description="Helical" evidence="8">
    <location>
        <begin position="108"/>
        <end position="128"/>
    </location>
</feature>
<keyword evidence="6 8" id="KW-1133">Transmembrane helix</keyword>
<dbReference type="AlphaFoldDB" id="A0A0F7ID73"/>
<feature type="domain" description="ABC transmembrane type-1" evidence="9">
    <location>
        <begin position="63"/>
        <end position="271"/>
    </location>
</feature>
<comment type="subcellular location">
    <subcellularLocation>
        <location evidence="1 8">Cell membrane</location>
        <topology evidence="1 8">Multi-pass membrane protein</topology>
    </subcellularLocation>
</comment>
<dbReference type="PATRIC" id="fig|113653.22.peg.1819"/>
<dbReference type="PANTHER" id="PTHR43470">
    <property type="entry name" value="PHOSPHATE TRANSPORT SYSTEM PERMEASE PROTEIN PSTA-RELATED"/>
    <property type="match status" value="1"/>
</dbReference>
<dbReference type="GO" id="GO:0035435">
    <property type="term" value="P:phosphate ion transmembrane transport"/>
    <property type="evidence" value="ECO:0007669"/>
    <property type="project" value="InterPro"/>
</dbReference>
<feature type="transmembrane region" description="Helical" evidence="8">
    <location>
        <begin position="12"/>
        <end position="38"/>
    </location>
</feature>
<evidence type="ECO:0000313" key="10">
    <source>
        <dbReference type="EMBL" id="AKG90872.1"/>
    </source>
</evidence>
<proteinExistence type="inferred from homology"/>
<dbReference type="STRING" id="113653.GAH_01850"/>
<protein>
    <recommendedName>
        <fullName evidence="8">Phosphate transport system permease protein PstA</fullName>
    </recommendedName>
</protein>
<name>A0A0F7ID73_9EURY</name>
<gene>
    <name evidence="10" type="ORF">GAH_01850</name>
</gene>
<evidence type="ECO:0000256" key="5">
    <source>
        <dbReference type="ARBA" id="ARBA00022692"/>
    </source>
</evidence>
<dbReference type="SUPFAM" id="SSF161098">
    <property type="entry name" value="MetI-like"/>
    <property type="match status" value="1"/>
</dbReference>
<feature type="transmembrane region" description="Helical" evidence="8">
    <location>
        <begin position="58"/>
        <end position="88"/>
    </location>
</feature>
<dbReference type="Pfam" id="PF00528">
    <property type="entry name" value="BPD_transp_1"/>
    <property type="match status" value="1"/>
</dbReference>
<dbReference type="FunCoup" id="A0A0F7ID73">
    <property type="interactions" value="2"/>
</dbReference>
<dbReference type="RefSeq" id="WP_048096299.1">
    <property type="nucleotide sequence ID" value="NZ_CP011267.1"/>
</dbReference>
<keyword evidence="7 8" id="KW-0472">Membrane</keyword>
<evidence type="ECO:0000256" key="2">
    <source>
        <dbReference type="ARBA" id="ARBA00007069"/>
    </source>
</evidence>
<dbReference type="EMBL" id="CP011267">
    <property type="protein sequence ID" value="AKG90872.1"/>
    <property type="molecule type" value="Genomic_DNA"/>
</dbReference>
<dbReference type="HOGENOM" id="CLU_033621_2_1_2"/>
<evidence type="ECO:0000256" key="3">
    <source>
        <dbReference type="ARBA" id="ARBA00022448"/>
    </source>
</evidence>
<dbReference type="InterPro" id="IPR000515">
    <property type="entry name" value="MetI-like"/>
</dbReference>
<dbReference type="OrthoDB" id="11402at2157"/>
<dbReference type="InParanoid" id="A0A0F7ID73"/>
<feature type="transmembrane region" description="Helical" evidence="8">
    <location>
        <begin position="183"/>
        <end position="204"/>
    </location>
</feature>
<evidence type="ECO:0000256" key="4">
    <source>
        <dbReference type="ARBA" id="ARBA00022475"/>
    </source>
</evidence>
<evidence type="ECO:0000313" key="11">
    <source>
        <dbReference type="Proteomes" id="UP000034723"/>
    </source>
</evidence>
<evidence type="ECO:0000256" key="7">
    <source>
        <dbReference type="ARBA" id="ARBA00023136"/>
    </source>
</evidence>
<keyword evidence="5 8" id="KW-0812">Transmembrane</keyword>